<dbReference type="Proteomes" id="UP000486351">
    <property type="component" value="Unassembled WGS sequence"/>
</dbReference>
<dbReference type="EMBL" id="QXFY01001159">
    <property type="protein sequence ID" value="KAE9326281.1"/>
    <property type="molecule type" value="Genomic_DNA"/>
</dbReference>
<organism evidence="1 2">
    <name type="scientific">Phytophthora fragariae</name>
    <dbReference type="NCBI Taxonomy" id="53985"/>
    <lineage>
        <taxon>Eukaryota</taxon>
        <taxon>Sar</taxon>
        <taxon>Stramenopiles</taxon>
        <taxon>Oomycota</taxon>
        <taxon>Peronosporomycetes</taxon>
        <taxon>Peronosporales</taxon>
        <taxon>Peronosporaceae</taxon>
        <taxon>Phytophthora</taxon>
    </lineage>
</organism>
<dbReference type="AlphaFoldDB" id="A0A6G0RAX4"/>
<evidence type="ECO:0000313" key="1">
    <source>
        <dbReference type="EMBL" id="KAE9326281.1"/>
    </source>
</evidence>
<comment type="caution">
    <text evidence="1">The sequence shown here is derived from an EMBL/GenBank/DDBJ whole genome shotgun (WGS) entry which is preliminary data.</text>
</comment>
<sequence>MENIETLSLLCMAVAEASSAGQLDIVFRGKFEQLTGPVRWAWLIYAVFCGSSSVSRKSVSFFCAPLTSEDVAMIQEVLRRNYPQPALQQNQDRPPKYGFVDIQEGAKLSGRDGIRLEIMRALRCRALYYPVTMGDAVEVVVPGYGICTTKIEDGGNNFVSDAVCSSLPSDQLKGISSLTLNISTLESETVLTQLLRLIGGNL</sequence>
<protein>
    <submittedName>
        <fullName evidence="1">Uncharacterized protein</fullName>
    </submittedName>
</protein>
<name>A0A6G0RAX4_9STRA</name>
<accession>A0A6G0RAX4</accession>
<evidence type="ECO:0000313" key="2">
    <source>
        <dbReference type="Proteomes" id="UP000486351"/>
    </source>
</evidence>
<proteinExistence type="predicted"/>
<gene>
    <name evidence="1" type="ORF">PF008_g16691</name>
</gene>
<reference evidence="1 2" key="1">
    <citation type="submission" date="2018-09" db="EMBL/GenBank/DDBJ databases">
        <title>Genomic investigation of the strawberry pathogen Phytophthora fragariae indicates pathogenicity is determined by transcriptional variation in three key races.</title>
        <authorList>
            <person name="Adams T.M."/>
            <person name="Armitage A.D."/>
            <person name="Sobczyk M.K."/>
            <person name="Bates H.J."/>
            <person name="Dunwell J.M."/>
            <person name="Nellist C.F."/>
            <person name="Harrison R.J."/>
        </authorList>
    </citation>
    <scope>NUCLEOTIDE SEQUENCE [LARGE SCALE GENOMIC DNA]</scope>
    <source>
        <strain evidence="1 2">NOV-77</strain>
    </source>
</reference>